<dbReference type="GO" id="GO:0007156">
    <property type="term" value="P:homophilic cell adhesion via plasma membrane adhesion molecules"/>
    <property type="evidence" value="ECO:0007669"/>
    <property type="project" value="TreeGrafter"/>
</dbReference>
<dbReference type="AlphaFoldDB" id="H3A0K5"/>
<dbReference type="Proteomes" id="UP000008672">
    <property type="component" value="Unassembled WGS sequence"/>
</dbReference>
<name>H3A0K5_LATCH</name>
<dbReference type="FunFam" id="2.60.40.10:FF:000858">
    <property type="entry name" value="Immunoglobin superfamily member 21"/>
    <property type="match status" value="1"/>
</dbReference>
<dbReference type="Ensembl" id="ENSLACT00000003206.1">
    <property type="protein sequence ID" value="ENSLACP00000003176.1"/>
    <property type="gene ID" value="ENSLACG00000002838.1"/>
</dbReference>
<dbReference type="InterPro" id="IPR036179">
    <property type="entry name" value="Ig-like_dom_sf"/>
</dbReference>
<dbReference type="OMA" id="YTEHPSR"/>
<dbReference type="InterPro" id="IPR007110">
    <property type="entry name" value="Ig-like_dom"/>
</dbReference>
<evidence type="ECO:0000313" key="3">
    <source>
        <dbReference type="Proteomes" id="UP000008672"/>
    </source>
</evidence>
<organism evidence="2 3">
    <name type="scientific">Latimeria chalumnae</name>
    <name type="common">Coelacanth</name>
    <dbReference type="NCBI Taxonomy" id="7897"/>
    <lineage>
        <taxon>Eukaryota</taxon>
        <taxon>Metazoa</taxon>
        <taxon>Chordata</taxon>
        <taxon>Craniata</taxon>
        <taxon>Vertebrata</taxon>
        <taxon>Euteleostomi</taxon>
        <taxon>Coelacanthiformes</taxon>
        <taxon>Coelacanthidae</taxon>
        <taxon>Latimeria</taxon>
    </lineage>
</organism>
<keyword evidence="3" id="KW-1185">Reference proteome</keyword>
<reference evidence="2" key="3">
    <citation type="submission" date="2025-09" db="UniProtKB">
        <authorList>
            <consortium name="Ensembl"/>
        </authorList>
    </citation>
    <scope>IDENTIFICATION</scope>
</reference>
<accession>H3A0K5</accession>
<dbReference type="FunCoup" id="H3A0K5">
    <property type="interactions" value="163"/>
</dbReference>
<dbReference type="eggNOG" id="ENOG502QQMY">
    <property type="taxonomic scope" value="Eukaryota"/>
</dbReference>
<dbReference type="EMBL" id="AFYH01235985">
    <property type="status" value="NOT_ANNOTATED_CDS"/>
    <property type="molecule type" value="Genomic_DNA"/>
</dbReference>
<dbReference type="PROSITE" id="PS50835">
    <property type="entry name" value="IG_LIKE"/>
    <property type="match status" value="1"/>
</dbReference>
<dbReference type="PANTHER" id="PTHR45889">
    <property type="entry name" value="IG-LIKE DOMAIN-CONTAINING PROTEIN"/>
    <property type="match status" value="1"/>
</dbReference>
<evidence type="ECO:0000313" key="2">
    <source>
        <dbReference type="Ensembl" id="ENSLACP00000003176.1"/>
    </source>
</evidence>
<feature type="domain" description="Ig-like" evidence="1">
    <location>
        <begin position="207"/>
        <end position="292"/>
    </location>
</feature>
<dbReference type="InParanoid" id="H3A0K5"/>
<dbReference type="EMBL" id="AFYH01235987">
    <property type="status" value="NOT_ANNOTATED_CDS"/>
    <property type="molecule type" value="Genomic_DNA"/>
</dbReference>
<dbReference type="GeneTree" id="ENSGT00390000002421"/>
<sequence>MFSLTAPPTSISVIAADTPAFFSRYQAQNFTLVCIVSGGKPAPTVYFKRDGELIEVVPWVQPAPAPSAKLMDKPLSQNLINRELDDTKLQKSLSLLDFEGRGRPITENPIRSFTPDAGLQPSPKTEIIPETIISREFPRWVHSADPVYYFRHTHIPMNDGTVEVRAMITWTLNPQLDNDALFSCEVKHPALSMPMQSEVILAAPKGPRITMTPSKAKVGDTVRIIVQGFQNEVFPEPLFTWTRVGARLLDGTAEHDGKELVLERVPAELNGSMYRCTAQNPLGSTDTHTRLIVFENPNIPKGIEESNGSLLHRSGVGLILAMLLTVILEMT</sequence>
<dbReference type="SUPFAM" id="SSF48726">
    <property type="entry name" value="Immunoglobulin"/>
    <property type="match status" value="1"/>
</dbReference>
<dbReference type="EMBL" id="AFYH01235984">
    <property type="status" value="NOT_ANNOTATED_CDS"/>
    <property type="molecule type" value="Genomic_DNA"/>
</dbReference>
<dbReference type="InterPro" id="IPR013783">
    <property type="entry name" value="Ig-like_fold"/>
</dbReference>
<dbReference type="HOGENOM" id="CLU_054054_0_0_1"/>
<evidence type="ECO:0000259" key="1">
    <source>
        <dbReference type="PROSITE" id="PS50835"/>
    </source>
</evidence>
<dbReference type="EMBL" id="AFYH01235983">
    <property type="status" value="NOT_ANNOTATED_CDS"/>
    <property type="molecule type" value="Genomic_DNA"/>
</dbReference>
<proteinExistence type="predicted"/>
<reference evidence="3" key="1">
    <citation type="submission" date="2011-08" db="EMBL/GenBank/DDBJ databases">
        <title>The draft genome of Latimeria chalumnae.</title>
        <authorList>
            <person name="Di Palma F."/>
            <person name="Alfoldi J."/>
            <person name="Johnson J."/>
            <person name="Berlin A."/>
            <person name="Gnerre S."/>
            <person name="Jaffe D."/>
            <person name="MacCallum I."/>
            <person name="Young S."/>
            <person name="Walker B.J."/>
            <person name="Lander E."/>
            <person name="Lindblad-Toh K."/>
        </authorList>
    </citation>
    <scope>NUCLEOTIDE SEQUENCE [LARGE SCALE GENOMIC DNA]</scope>
    <source>
        <strain evidence="3">Wild caught</strain>
    </source>
</reference>
<dbReference type="STRING" id="7897.ENSLACP00000003176"/>
<dbReference type="GO" id="GO:0042734">
    <property type="term" value="C:presynaptic membrane"/>
    <property type="evidence" value="ECO:0007669"/>
    <property type="project" value="TreeGrafter"/>
</dbReference>
<gene>
    <name evidence="2" type="primary">IGSF21</name>
</gene>
<dbReference type="Gene3D" id="2.60.40.10">
    <property type="entry name" value="Immunoglobulins"/>
    <property type="match status" value="2"/>
</dbReference>
<reference evidence="2" key="2">
    <citation type="submission" date="2025-08" db="UniProtKB">
        <authorList>
            <consortium name="Ensembl"/>
        </authorList>
    </citation>
    <scope>IDENTIFICATION</scope>
</reference>
<protein>
    <submittedName>
        <fullName evidence="2">Immunoglobin superfamily member 21</fullName>
    </submittedName>
</protein>
<dbReference type="EMBL" id="AFYH01235986">
    <property type="status" value="NOT_ANNOTATED_CDS"/>
    <property type="molecule type" value="Genomic_DNA"/>
</dbReference>
<dbReference type="PANTHER" id="PTHR45889:SF5">
    <property type="entry name" value="CELL ADHESION MOLECULE 3"/>
    <property type="match status" value="1"/>
</dbReference>